<dbReference type="SMR" id="A0A0A3J4L0"/>
<accession>A0A0A3J4L0</accession>
<evidence type="ECO:0000313" key="5">
    <source>
        <dbReference type="Proteomes" id="UP000030595"/>
    </source>
</evidence>
<evidence type="ECO:0000313" key="4">
    <source>
        <dbReference type="EMBL" id="KGR91959.1"/>
    </source>
</evidence>
<dbReference type="Gene3D" id="3.40.50.150">
    <property type="entry name" value="Vaccinia Virus protein VP39"/>
    <property type="match status" value="1"/>
</dbReference>
<dbReference type="InterPro" id="IPR007848">
    <property type="entry name" value="Small_mtfrase_dom"/>
</dbReference>
<dbReference type="InterPro" id="IPR029063">
    <property type="entry name" value="SAM-dependent_MTases_sf"/>
</dbReference>
<evidence type="ECO:0000256" key="2">
    <source>
        <dbReference type="ARBA" id="ARBA00022679"/>
    </source>
</evidence>
<dbReference type="eggNOG" id="COG2813">
    <property type="taxonomic scope" value="Bacteria"/>
</dbReference>
<keyword evidence="2 4" id="KW-0808">Transferase</keyword>
<dbReference type="EMBL" id="JPVQ01000003">
    <property type="protein sequence ID" value="KGR91959.1"/>
    <property type="molecule type" value="Genomic_DNA"/>
</dbReference>
<dbReference type="GO" id="GO:0032259">
    <property type="term" value="P:methylation"/>
    <property type="evidence" value="ECO:0007669"/>
    <property type="project" value="UniProtKB-KW"/>
</dbReference>
<dbReference type="GO" id="GO:0008757">
    <property type="term" value="F:S-adenosylmethionine-dependent methyltransferase activity"/>
    <property type="evidence" value="ECO:0007669"/>
    <property type="project" value="InterPro"/>
</dbReference>
<comment type="caution">
    <text evidence="4">The sequence shown here is derived from an EMBL/GenBank/DDBJ whole genome shotgun (WGS) entry which is preliminary data.</text>
</comment>
<proteinExistence type="predicted"/>
<protein>
    <submittedName>
        <fullName evidence="4">16S rRNA methyltransferase</fullName>
    </submittedName>
</protein>
<feature type="domain" description="Methyltransferase small" evidence="3">
    <location>
        <begin position="28"/>
        <end position="197"/>
    </location>
</feature>
<dbReference type="Pfam" id="PF05175">
    <property type="entry name" value="MTS"/>
    <property type="match status" value="1"/>
</dbReference>
<dbReference type="Proteomes" id="UP000030595">
    <property type="component" value="Unassembled WGS sequence"/>
</dbReference>
<keyword evidence="5" id="KW-1185">Reference proteome</keyword>
<evidence type="ECO:0000259" key="3">
    <source>
        <dbReference type="Pfam" id="PF05175"/>
    </source>
</evidence>
<dbReference type="CDD" id="cd02440">
    <property type="entry name" value="AdoMet_MTases"/>
    <property type="match status" value="1"/>
</dbReference>
<reference evidence="4 5" key="1">
    <citation type="submission" date="2014-02" db="EMBL/GenBank/DDBJ databases">
        <title>Draft genome sequence of Lysinibacillus massiliensis CCUG 49529.</title>
        <authorList>
            <person name="Zhang F."/>
            <person name="Wang G."/>
            <person name="Zhang L."/>
        </authorList>
    </citation>
    <scope>NUCLEOTIDE SEQUENCE [LARGE SCALE GENOMIC DNA]</scope>
    <source>
        <strain evidence="4 5">CCUG 49529</strain>
    </source>
</reference>
<dbReference type="AlphaFoldDB" id="A0A0A3J4L0"/>
<dbReference type="PANTHER" id="PTHR47816:SF4">
    <property type="entry name" value="RIBOSOMAL RNA SMALL SUBUNIT METHYLTRANSFERASE C"/>
    <property type="match status" value="1"/>
</dbReference>
<dbReference type="SUPFAM" id="SSF53335">
    <property type="entry name" value="S-adenosyl-L-methionine-dependent methyltransferases"/>
    <property type="match status" value="1"/>
</dbReference>
<dbReference type="OrthoDB" id="9764961at2"/>
<organism evidence="4 5">
    <name type="scientific">Ureibacillus massiliensis 4400831 = CIP 108448 = CCUG 49529</name>
    <dbReference type="NCBI Taxonomy" id="1211035"/>
    <lineage>
        <taxon>Bacteria</taxon>
        <taxon>Bacillati</taxon>
        <taxon>Bacillota</taxon>
        <taxon>Bacilli</taxon>
        <taxon>Bacillales</taxon>
        <taxon>Caryophanaceae</taxon>
        <taxon>Ureibacillus</taxon>
    </lineage>
</organism>
<gene>
    <name evidence="4" type="ORF">CD30_03390</name>
</gene>
<sequence>MSEHYYSKKPQTESKPRHWTFNLLGHEFRFETDAGVFSKSEVDFGSRTLIESFVLPEVDGVVMDIGCGYGPIGLAIAKEHPERTIYMMDVNERAIALAQKNAQTNGIQNVRIFESDGVSAVEEDVNAAAILTNPPIRAGKETIFRFYDGAYEKLVSNGELWVVIQKKQGAPSTVAHLEEKFTEVEVVEKKKGYWIIKAKK</sequence>
<evidence type="ECO:0000256" key="1">
    <source>
        <dbReference type="ARBA" id="ARBA00022603"/>
    </source>
</evidence>
<dbReference type="RefSeq" id="WP_036172559.1">
    <property type="nucleotide sequence ID" value="NZ_AVCZ01000003.1"/>
</dbReference>
<dbReference type="InterPro" id="IPR046977">
    <property type="entry name" value="RsmC/RlmG"/>
</dbReference>
<name>A0A0A3J4L0_9BACL</name>
<dbReference type="PANTHER" id="PTHR47816">
    <property type="entry name" value="RIBOSOMAL RNA SMALL SUBUNIT METHYLTRANSFERASE C"/>
    <property type="match status" value="1"/>
</dbReference>
<keyword evidence="1 4" id="KW-0489">Methyltransferase</keyword>